<dbReference type="PANTHER" id="PTHR12788">
    <property type="entry name" value="PROTEIN-TYROSINE SULFOTRANSFERASE 2"/>
    <property type="match status" value="1"/>
</dbReference>
<dbReference type="EMBL" id="JASZZN010000014">
    <property type="protein sequence ID" value="MDM4017524.1"/>
    <property type="molecule type" value="Genomic_DNA"/>
</dbReference>
<dbReference type="Gene3D" id="1.25.40.10">
    <property type="entry name" value="Tetratricopeptide repeat domain"/>
    <property type="match status" value="1"/>
</dbReference>
<sequence length="703" mass="80798">MTRFPSDNREHFGDDATWCAPPPLDVMLRSLGTSANLASEKSVEDVVRRCKHELRQHQRSDHPIAMSSVQAVAASLLNDRRGQDAITLLCQHDPSQSDAATSRLYGYAAMAAKDFSNALEAFDRSVRVDPHQPDCWFRMGQIAEHRCVESSGDESAAIKYYERGSFFDDEAFRSTLALSDLHHRQRRLGDAIHVLRVSLIRDARSAILHRALAPLLEKRAGNLIRFNRYRAARKLRLEALESYKILNAREPDRQTLVLQGRLQQLLHQFEPARDSFAKAVGLDPESPIPLSYLASANVDFGDLETAIEQFEYAIEKDPQRAETHFRYSRAKKFQPSKKTRQYTETLTRLIETAKPQSHRQISLNFALAKVLDDIGKYDQAWRHYQRANKIKVDRQNKGQRFHPDTDDECSTAAMTDRMIGFFSKETFRRLSHLSDPSCSPIFIVGMPRSGTTLTEQIVSSHPDIAGAGELGFIHQIRYQLSHMNPGRSPKTDRLADAVQAYPRCLDLIDGNDVRRLGREYLDELDDFRDGATYVTDKMPTNFWHLGLIAVLFPNATIIHCRRNPMDVMVSCFCQNLNPPFCDFDQMLDYHRCYRKIMRHWECVLPMRMFHSQYEDLVGDPVGQSHRLIRHCGLEWSDSCLSFHANDRAVHTPSKWQVRQPVYQSSVEKWRKFERPLQAIAERVFLELKAEAKDALPTENHLAY</sequence>
<evidence type="ECO:0000256" key="1">
    <source>
        <dbReference type="ARBA" id="ARBA00022679"/>
    </source>
</evidence>
<feature type="repeat" description="TPR" evidence="2">
    <location>
        <begin position="99"/>
        <end position="132"/>
    </location>
</feature>
<dbReference type="Pfam" id="PF13432">
    <property type="entry name" value="TPR_16"/>
    <property type="match status" value="2"/>
</dbReference>
<accession>A0ABT7PML5</accession>
<dbReference type="Gene3D" id="3.40.50.300">
    <property type="entry name" value="P-loop containing nucleotide triphosphate hydrolases"/>
    <property type="match status" value="1"/>
</dbReference>
<dbReference type="PROSITE" id="PS50005">
    <property type="entry name" value="TPR"/>
    <property type="match status" value="3"/>
</dbReference>
<keyword evidence="2" id="KW-0802">TPR repeat</keyword>
<dbReference type="PANTHER" id="PTHR12788:SF10">
    <property type="entry name" value="PROTEIN-TYROSINE SULFOTRANSFERASE"/>
    <property type="match status" value="1"/>
</dbReference>
<evidence type="ECO:0000313" key="4">
    <source>
        <dbReference type="Proteomes" id="UP001239462"/>
    </source>
</evidence>
<dbReference type="SMART" id="SM00028">
    <property type="entry name" value="TPR"/>
    <property type="match status" value="4"/>
</dbReference>
<dbReference type="Proteomes" id="UP001239462">
    <property type="component" value="Unassembled WGS sequence"/>
</dbReference>
<dbReference type="InterPro" id="IPR011990">
    <property type="entry name" value="TPR-like_helical_dom_sf"/>
</dbReference>
<feature type="repeat" description="TPR" evidence="2">
    <location>
        <begin position="287"/>
        <end position="320"/>
    </location>
</feature>
<dbReference type="InterPro" id="IPR027417">
    <property type="entry name" value="P-loop_NTPase"/>
</dbReference>
<gene>
    <name evidence="3" type="ORF">QTN89_18895</name>
</gene>
<name>A0ABT7PML5_9BACT</name>
<dbReference type="SUPFAM" id="SSF52540">
    <property type="entry name" value="P-loop containing nucleoside triphosphate hydrolases"/>
    <property type="match status" value="1"/>
</dbReference>
<keyword evidence="1" id="KW-0808">Transferase</keyword>
<protein>
    <submittedName>
        <fullName evidence="3">Sulfotransferase</fullName>
    </submittedName>
</protein>
<evidence type="ECO:0000313" key="3">
    <source>
        <dbReference type="EMBL" id="MDM4017524.1"/>
    </source>
</evidence>
<dbReference type="SUPFAM" id="SSF48452">
    <property type="entry name" value="TPR-like"/>
    <property type="match status" value="1"/>
</dbReference>
<keyword evidence="4" id="KW-1185">Reference proteome</keyword>
<evidence type="ECO:0000256" key="2">
    <source>
        <dbReference type="PROSITE-ProRule" id="PRU00339"/>
    </source>
</evidence>
<reference evidence="3 4" key="1">
    <citation type="submission" date="2023-06" db="EMBL/GenBank/DDBJ databases">
        <title>Roseiconus lacunae JC819 isolated from Gulf of Mannar region, Tamil Nadu.</title>
        <authorList>
            <person name="Pk S."/>
            <person name="Ch S."/>
            <person name="Ch V.R."/>
        </authorList>
    </citation>
    <scope>NUCLEOTIDE SEQUENCE [LARGE SCALE GENOMIC DNA]</scope>
    <source>
        <strain evidence="3 4">JC819</strain>
    </source>
</reference>
<dbReference type="Pfam" id="PF13469">
    <property type="entry name" value="Sulfotransfer_3"/>
    <property type="match status" value="1"/>
</dbReference>
<dbReference type="InterPro" id="IPR019734">
    <property type="entry name" value="TPR_rpt"/>
</dbReference>
<proteinExistence type="predicted"/>
<dbReference type="RefSeq" id="WP_289165006.1">
    <property type="nucleotide sequence ID" value="NZ_JASZZN010000014.1"/>
</dbReference>
<comment type="caution">
    <text evidence="3">The sequence shown here is derived from an EMBL/GenBank/DDBJ whole genome shotgun (WGS) entry which is preliminary data.</text>
</comment>
<feature type="repeat" description="TPR" evidence="2">
    <location>
        <begin position="253"/>
        <end position="286"/>
    </location>
</feature>
<dbReference type="InterPro" id="IPR026634">
    <property type="entry name" value="TPST-like"/>
</dbReference>
<organism evidence="3 4">
    <name type="scientific">Roseiconus lacunae</name>
    <dbReference type="NCBI Taxonomy" id="2605694"/>
    <lineage>
        <taxon>Bacteria</taxon>
        <taxon>Pseudomonadati</taxon>
        <taxon>Planctomycetota</taxon>
        <taxon>Planctomycetia</taxon>
        <taxon>Pirellulales</taxon>
        <taxon>Pirellulaceae</taxon>
        <taxon>Roseiconus</taxon>
    </lineage>
</organism>